<organism evidence="1 2">
    <name type="scientific">Euplotes crassus</name>
    <dbReference type="NCBI Taxonomy" id="5936"/>
    <lineage>
        <taxon>Eukaryota</taxon>
        <taxon>Sar</taxon>
        <taxon>Alveolata</taxon>
        <taxon>Ciliophora</taxon>
        <taxon>Intramacronucleata</taxon>
        <taxon>Spirotrichea</taxon>
        <taxon>Hypotrichia</taxon>
        <taxon>Euplotida</taxon>
        <taxon>Euplotidae</taxon>
        <taxon>Moneuplotes</taxon>
    </lineage>
</organism>
<keyword evidence="2" id="KW-1185">Reference proteome</keyword>
<name>A0AAD2D4X9_EUPCR</name>
<evidence type="ECO:0000313" key="1">
    <source>
        <dbReference type="EMBL" id="CAI2381289.1"/>
    </source>
</evidence>
<evidence type="ECO:0000313" key="2">
    <source>
        <dbReference type="Proteomes" id="UP001295684"/>
    </source>
</evidence>
<sequence>MESSNLLELNNLSEFPLLYSIIKASKDLALRVGIDYSCRYMISQEYSLSF</sequence>
<reference evidence="1" key="1">
    <citation type="submission" date="2023-07" db="EMBL/GenBank/DDBJ databases">
        <authorList>
            <consortium name="AG Swart"/>
            <person name="Singh M."/>
            <person name="Singh A."/>
            <person name="Seah K."/>
            <person name="Emmerich C."/>
        </authorList>
    </citation>
    <scope>NUCLEOTIDE SEQUENCE</scope>
    <source>
        <strain evidence="1">DP1</strain>
    </source>
</reference>
<protein>
    <submittedName>
        <fullName evidence="1">Uncharacterized protein</fullName>
    </submittedName>
</protein>
<accession>A0AAD2D4X9</accession>
<proteinExistence type="predicted"/>
<dbReference type="AlphaFoldDB" id="A0AAD2D4X9"/>
<dbReference type="Proteomes" id="UP001295684">
    <property type="component" value="Unassembled WGS sequence"/>
</dbReference>
<gene>
    <name evidence="1" type="ORF">ECRASSUSDP1_LOCUS22741</name>
</gene>
<dbReference type="EMBL" id="CAMPGE010023335">
    <property type="protein sequence ID" value="CAI2381289.1"/>
    <property type="molecule type" value="Genomic_DNA"/>
</dbReference>
<comment type="caution">
    <text evidence="1">The sequence shown here is derived from an EMBL/GenBank/DDBJ whole genome shotgun (WGS) entry which is preliminary data.</text>
</comment>